<reference evidence="2" key="1">
    <citation type="submission" date="2023-01" db="EMBL/GenBank/DDBJ databases">
        <authorList>
            <person name="Piombo E."/>
        </authorList>
    </citation>
    <scope>NUCLEOTIDE SEQUENCE</scope>
</reference>
<dbReference type="PANTHER" id="PTHR13622">
    <property type="entry name" value="THIAMIN PYROPHOSPHOKINASE"/>
    <property type="match status" value="1"/>
</dbReference>
<evidence type="ECO:0000259" key="1">
    <source>
        <dbReference type="PROSITE" id="PS51462"/>
    </source>
</evidence>
<name>A0AA35MAK7_9HYPO</name>
<dbReference type="EMBL" id="CABFNP030001245">
    <property type="protein sequence ID" value="CAI6093049.1"/>
    <property type="molecule type" value="Genomic_DNA"/>
</dbReference>
<protein>
    <recommendedName>
        <fullName evidence="1">Nudix hydrolase domain-containing protein</fullName>
    </recommendedName>
</protein>
<feature type="domain" description="Nudix hydrolase" evidence="1">
    <location>
        <begin position="126"/>
        <end position="277"/>
    </location>
</feature>
<dbReference type="PANTHER" id="PTHR13622:SF8">
    <property type="entry name" value="THIAMIN PYROPHOSPHOKINASE 1"/>
    <property type="match status" value="1"/>
</dbReference>
<dbReference type="GO" id="GO:0044715">
    <property type="term" value="F:8-oxo-dGDP phosphatase activity"/>
    <property type="evidence" value="ECO:0007669"/>
    <property type="project" value="TreeGrafter"/>
</dbReference>
<dbReference type="Pfam" id="PF15916">
    <property type="entry name" value="DUF4743"/>
    <property type="match status" value="1"/>
</dbReference>
<dbReference type="Gene3D" id="3.90.79.10">
    <property type="entry name" value="Nucleoside Triphosphate Pyrophosphohydrolase"/>
    <property type="match status" value="1"/>
</dbReference>
<dbReference type="FunFam" id="3.90.79.10:FF:000019">
    <property type="entry name" value="Thiamin pyrophosphokinase, putative"/>
    <property type="match status" value="1"/>
</dbReference>
<dbReference type="InterPro" id="IPR031804">
    <property type="entry name" value="DUF4743"/>
</dbReference>
<evidence type="ECO:0000313" key="3">
    <source>
        <dbReference type="Proteomes" id="UP001160390"/>
    </source>
</evidence>
<evidence type="ECO:0000313" key="2">
    <source>
        <dbReference type="EMBL" id="CAI6093049.1"/>
    </source>
</evidence>
<dbReference type="InterPro" id="IPR015797">
    <property type="entry name" value="NUDIX_hydrolase-like_dom_sf"/>
</dbReference>
<dbReference type="SUPFAM" id="SSF55811">
    <property type="entry name" value="Nudix"/>
    <property type="match status" value="1"/>
</dbReference>
<keyword evidence="3" id="KW-1185">Reference proteome</keyword>
<comment type="caution">
    <text evidence="2">The sequence shown here is derived from an EMBL/GenBank/DDBJ whole genome shotgun (WGS) entry which is preliminary data.</text>
</comment>
<dbReference type="InterPro" id="IPR000086">
    <property type="entry name" value="NUDIX_hydrolase_dom"/>
</dbReference>
<accession>A0AA35MAK7</accession>
<sequence length="309" mass="34185">MASSLDIVDDADGFPYEDPTSQGLYLFRVSGLSTTLGYILPSVSYILRDFPGWSVDEGQRTVVLESGQTVEERSAAIRKTILAMCENECFSILTGWRDETFPVFGPDHEIVLHVERCACPLFGVVTYGVHVIAYVPAPADDGAMKIWVSRRARSKQTFGGMLDSTAAGGVASGETPLSTILHECDEEASLSSDLVRKDAKAVGAITHFYVRDRRSGGEVGLLQPECQYVYELPVPSDLVCKPNDNEVEAFQLLNVSDVMAALARREFKPNSALVMLDFMIRHGVVTSENEKDYLEIIARLHRRLDFPLR</sequence>
<dbReference type="PROSITE" id="PS51462">
    <property type="entry name" value="NUDIX"/>
    <property type="match status" value="1"/>
</dbReference>
<dbReference type="CDD" id="cd03676">
    <property type="entry name" value="NUDIX_Tnr3_like"/>
    <property type="match status" value="1"/>
</dbReference>
<organism evidence="2 3">
    <name type="scientific">Clonostachys chloroleuca</name>
    <dbReference type="NCBI Taxonomy" id="1926264"/>
    <lineage>
        <taxon>Eukaryota</taxon>
        <taxon>Fungi</taxon>
        <taxon>Dikarya</taxon>
        <taxon>Ascomycota</taxon>
        <taxon>Pezizomycotina</taxon>
        <taxon>Sordariomycetes</taxon>
        <taxon>Hypocreomycetidae</taxon>
        <taxon>Hypocreales</taxon>
        <taxon>Bionectriaceae</taxon>
        <taxon>Clonostachys</taxon>
    </lineage>
</organism>
<dbReference type="Proteomes" id="UP001160390">
    <property type="component" value="Unassembled WGS sequence"/>
</dbReference>
<dbReference type="AlphaFoldDB" id="A0AA35MAK7"/>
<proteinExistence type="predicted"/>
<gene>
    <name evidence="2" type="ORF">CCHLO57077_00000117</name>
</gene>
<dbReference type="Pfam" id="PF00293">
    <property type="entry name" value="NUDIX"/>
    <property type="match status" value="1"/>
</dbReference>